<feature type="compositionally biased region" description="Acidic residues" evidence="1">
    <location>
        <begin position="169"/>
        <end position="179"/>
    </location>
</feature>
<dbReference type="STRING" id="5539.A0A3E2HGP9"/>
<evidence type="ECO:0000313" key="4">
    <source>
        <dbReference type="Proteomes" id="UP000258309"/>
    </source>
</evidence>
<dbReference type="Proteomes" id="UP000258309">
    <property type="component" value="Unassembled WGS sequence"/>
</dbReference>
<feature type="compositionally biased region" description="Polar residues" evidence="1">
    <location>
        <begin position="180"/>
        <end position="192"/>
    </location>
</feature>
<organism evidence="3 4">
    <name type="scientific">Scytalidium lignicola</name>
    <name type="common">Hyphomycete</name>
    <dbReference type="NCBI Taxonomy" id="5539"/>
    <lineage>
        <taxon>Eukaryota</taxon>
        <taxon>Fungi</taxon>
        <taxon>Dikarya</taxon>
        <taxon>Ascomycota</taxon>
        <taxon>Pezizomycotina</taxon>
        <taxon>Leotiomycetes</taxon>
        <taxon>Leotiomycetes incertae sedis</taxon>
        <taxon>Scytalidium</taxon>
    </lineage>
</organism>
<dbReference type="AlphaFoldDB" id="A0A3E2HGP9"/>
<comment type="caution">
    <text evidence="3">The sequence shown here is derived from an EMBL/GenBank/DDBJ whole genome shotgun (WGS) entry which is preliminary data.</text>
</comment>
<feature type="non-terminal residue" evidence="3">
    <location>
        <position position="1"/>
    </location>
</feature>
<evidence type="ECO:0000256" key="2">
    <source>
        <dbReference type="SAM" id="Phobius"/>
    </source>
</evidence>
<feature type="region of interest" description="Disordered" evidence="1">
    <location>
        <begin position="13"/>
        <end position="33"/>
    </location>
</feature>
<evidence type="ECO:0000256" key="1">
    <source>
        <dbReference type="SAM" id="MobiDB-lite"/>
    </source>
</evidence>
<keyword evidence="2" id="KW-0812">Transmembrane</keyword>
<reference evidence="3 4" key="1">
    <citation type="submission" date="2018-05" db="EMBL/GenBank/DDBJ databases">
        <title>Draft genome sequence of Scytalidium lignicola DSM 105466, a ubiquitous saprotrophic fungus.</title>
        <authorList>
            <person name="Buettner E."/>
            <person name="Gebauer A.M."/>
            <person name="Hofrichter M."/>
            <person name="Liers C."/>
            <person name="Kellner H."/>
        </authorList>
    </citation>
    <scope>NUCLEOTIDE SEQUENCE [LARGE SCALE GENOMIC DNA]</scope>
    <source>
        <strain evidence="3 4">DSM 105466</strain>
    </source>
</reference>
<keyword evidence="2" id="KW-1133">Transmembrane helix</keyword>
<keyword evidence="2" id="KW-0472">Membrane</keyword>
<dbReference type="OMA" id="IADKVMH"/>
<accession>A0A3E2HGP9</accession>
<feature type="non-terminal residue" evidence="3">
    <location>
        <position position="192"/>
    </location>
</feature>
<feature type="transmembrane region" description="Helical" evidence="2">
    <location>
        <begin position="45"/>
        <end position="67"/>
    </location>
</feature>
<protein>
    <submittedName>
        <fullName evidence="3">Uncharacterized protein</fullName>
    </submittedName>
</protein>
<feature type="region of interest" description="Disordered" evidence="1">
    <location>
        <begin position="168"/>
        <end position="192"/>
    </location>
</feature>
<feature type="compositionally biased region" description="Acidic residues" evidence="1">
    <location>
        <begin position="120"/>
        <end position="134"/>
    </location>
</feature>
<feature type="region of interest" description="Disordered" evidence="1">
    <location>
        <begin position="113"/>
        <end position="134"/>
    </location>
</feature>
<proteinExistence type="predicted"/>
<sequence length="192" mass="21755">MLGMLHSRFRGADNSYMPHPAPSAPGQDDDDGSNMGSTLSLLKTLIVPAIISLILYLLLSYLVVPVWKRYRNRYSQYIPLDRITTQTSSLRQRLQAALVGLLLPSSWRSDQNTHRFSATAEEEEGVNSDFDEDDGEELYEVDQNRREAISLDAQRRVDVGRRLSRDLEEGFMDDSDDENAPTNDRSSTTLSR</sequence>
<evidence type="ECO:0000313" key="3">
    <source>
        <dbReference type="EMBL" id="RFU32241.1"/>
    </source>
</evidence>
<dbReference type="OrthoDB" id="5427070at2759"/>
<keyword evidence="4" id="KW-1185">Reference proteome</keyword>
<name>A0A3E2HGP9_SCYLI</name>
<dbReference type="EMBL" id="NCSJ02000059">
    <property type="protein sequence ID" value="RFU32241.1"/>
    <property type="molecule type" value="Genomic_DNA"/>
</dbReference>
<gene>
    <name evidence="3" type="ORF">B7463_g4117</name>
</gene>